<proteinExistence type="predicted"/>
<dbReference type="EMBL" id="MU251832">
    <property type="protein sequence ID" value="KAG9228974.1"/>
    <property type="molecule type" value="Genomic_DNA"/>
</dbReference>
<accession>A0A9P8C0A4</accession>
<gene>
    <name evidence="3" type="ORF">BJ875DRAFT_446381</name>
</gene>
<dbReference type="Proteomes" id="UP000824998">
    <property type="component" value="Unassembled WGS sequence"/>
</dbReference>
<reference evidence="3" key="1">
    <citation type="journal article" date="2021" name="IMA Fungus">
        <title>Genomic characterization of three marine fungi, including Emericellopsis atlantica sp. nov. with signatures of a generalist lifestyle and marine biomass degradation.</title>
        <authorList>
            <person name="Hagestad O.C."/>
            <person name="Hou L."/>
            <person name="Andersen J.H."/>
            <person name="Hansen E.H."/>
            <person name="Altermark B."/>
            <person name="Li C."/>
            <person name="Kuhnert E."/>
            <person name="Cox R.J."/>
            <person name="Crous P.W."/>
            <person name="Spatafora J.W."/>
            <person name="Lail K."/>
            <person name="Amirebrahimi M."/>
            <person name="Lipzen A."/>
            <person name="Pangilinan J."/>
            <person name="Andreopoulos W."/>
            <person name="Hayes R.D."/>
            <person name="Ng V."/>
            <person name="Grigoriev I.V."/>
            <person name="Jackson S.A."/>
            <person name="Sutton T.D.S."/>
            <person name="Dobson A.D.W."/>
            <person name="Rama T."/>
        </authorList>
    </citation>
    <scope>NUCLEOTIDE SEQUENCE</scope>
    <source>
        <strain evidence="3">TRa018bII</strain>
    </source>
</reference>
<keyword evidence="4" id="KW-1185">Reference proteome</keyword>
<evidence type="ECO:0000313" key="3">
    <source>
        <dbReference type="EMBL" id="KAG9228974.1"/>
    </source>
</evidence>
<feature type="transmembrane region" description="Helical" evidence="2">
    <location>
        <begin position="52"/>
        <end position="79"/>
    </location>
</feature>
<organism evidence="3 4">
    <name type="scientific">Amylocarpus encephaloides</name>
    <dbReference type="NCBI Taxonomy" id="45428"/>
    <lineage>
        <taxon>Eukaryota</taxon>
        <taxon>Fungi</taxon>
        <taxon>Dikarya</taxon>
        <taxon>Ascomycota</taxon>
        <taxon>Pezizomycotina</taxon>
        <taxon>Leotiomycetes</taxon>
        <taxon>Helotiales</taxon>
        <taxon>Helotiales incertae sedis</taxon>
        <taxon>Amylocarpus</taxon>
    </lineage>
</organism>
<protein>
    <submittedName>
        <fullName evidence="3">Uncharacterized protein</fullName>
    </submittedName>
</protein>
<keyword evidence="2" id="KW-0472">Membrane</keyword>
<feature type="region of interest" description="Disordered" evidence="1">
    <location>
        <begin position="277"/>
        <end position="351"/>
    </location>
</feature>
<dbReference type="OrthoDB" id="268400at2759"/>
<keyword evidence="2" id="KW-0812">Transmembrane</keyword>
<sequence length="504" mass="56229">MHPVGFSQVDDEKWRCKRRRTLLASAHHASTCWYGFRGFVWRNDEARAVGSLHAVVGIEIGIMLMVIGWCIGIPVAFWGKSLRKYIHRRWAWNQDGCLGGHDDSSCHCSYGCQSPRRWEMEYYSWAMAGCSIAKANMQVARLGKDLERQWNLSSAFSGGFVREGWKKPARQRGWSLYGDSNALVSGLRNPALRLVKGNRSVVFFSTCDSTAMSASYKGRSTVRRSSNGGILIKDSRCNVQRTLTPEAMGRLELGGRIREKSHDSGKYRSGFFRANPTEEAHKSQGGESGDGQAKGHNFRTTFDHLPIRGDDLQTPVHGGPTLPSRPRFHGGDHPPSKYTHAPDQDEASDGSEEFTVHCSRFTFHCSAFGIGHSPRSQFKFQEAFSTSKLGAGPVGTNPADVGAKREKLESVRSYREMRRESTCSPPAPLDIFAVADSPSRRRERTHCSEKVPLKPFEGRIFDANPEAETPRLETGESRGSTILSLSLRAHEWSQWTDVLITCSP</sequence>
<keyword evidence="2" id="KW-1133">Transmembrane helix</keyword>
<feature type="compositionally biased region" description="Basic and acidic residues" evidence="1">
    <location>
        <begin position="329"/>
        <end position="343"/>
    </location>
</feature>
<evidence type="ECO:0000256" key="2">
    <source>
        <dbReference type="SAM" id="Phobius"/>
    </source>
</evidence>
<dbReference type="AlphaFoldDB" id="A0A9P8C0A4"/>
<evidence type="ECO:0000256" key="1">
    <source>
        <dbReference type="SAM" id="MobiDB-lite"/>
    </source>
</evidence>
<comment type="caution">
    <text evidence="3">The sequence shown here is derived from an EMBL/GenBank/DDBJ whole genome shotgun (WGS) entry which is preliminary data.</text>
</comment>
<evidence type="ECO:0000313" key="4">
    <source>
        <dbReference type="Proteomes" id="UP000824998"/>
    </source>
</evidence>
<feature type="compositionally biased region" description="Basic and acidic residues" evidence="1">
    <location>
        <begin position="301"/>
        <end position="311"/>
    </location>
</feature>
<name>A0A9P8C0A4_9HELO</name>